<protein>
    <recommendedName>
        <fullName evidence="4">Cytochrome c oxidase subunit 1</fullName>
    </recommendedName>
</protein>
<name>A0A484H1H3_SOUCH</name>
<evidence type="ECO:0000256" key="1">
    <source>
        <dbReference type="SAM" id="Phobius"/>
    </source>
</evidence>
<gene>
    <name evidence="2" type="ORF">DBR06_SOUSAS37810008</name>
</gene>
<reference evidence="2 3" key="1">
    <citation type="journal article" date="2018" name="Genomics">
        <title>Molecular footprints of inshore aquatic adaptation in Indo-Pacific humpback dolphin (Sousa chinensis).</title>
        <authorList>
            <person name="Ming Y."/>
            <person name="Jian J."/>
            <person name="Yu F."/>
            <person name="Yu X."/>
            <person name="Wang J."/>
            <person name="Liu W."/>
        </authorList>
    </citation>
    <scope>NUCLEOTIDE SEQUENCE [LARGE SCALE GENOMIC DNA]</scope>
    <source>
        <strain evidence="2">MY-2018</strain>
        <tissue evidence="2">Skin</tissue>
    </source>
</reference>
<sequence length="53" mass="5606">TGNLAHNGPSIDLTNFSLPLAGVPSILGAISFITRIINIKLPAISQYQTPLFV</sequence>
<feature type="non-terminal residue" evidence="2">
    <location>
        <position position="1"/>
    </location>
</feature>
<dbReference type="AlphaFoldDB" id="A0A484H1H3"/>
<feature type="transmembrane region" description="Helical" evidence="1">
    <location>
        <begin position="16"/>
        <end position="37"/>
    </location>
</feature>
<dbReference type="Proteomes" id="UP000295264">
    <property type="component" value="Unassembled WGS sequence"/>
</dbReference>
<evidence type="ECO:0000313" key="3">
    <source>
        <dbReference type="Proteomes" id="UP000295264"/>
    </source>
</evidence>
<evidence type="ECO:0008006" key="4">
    <source>
        <dbReference type="Google" id="ProtNLM"/>
    </source>
</evidence>
<proteinExistence type="predicted"/>
<evidence type="ECO:0000313" key="2">
    <source>
        <dbReference type="EMBL" id="TEA41150.1"/>
    </source>
</evidence>
<comment type="caution">
    <text evidence="2">The sequence shown here is derived from an EMBL/GenBank/DDBJ whole genome shotgun (WGS) entry which is preliminary data.</text>
</comment>
<dbReference type="SUPFAM" id="SSF81442">
    <property type="entry name" value="Cytochrome c oxidase subunit I-like"/>
    <property type="match status" value="1"/>
</dbReference>
<keyword evidence="1" id="KW-1133">Transmembrane helix</keyword>
<organism evidence="2 3">
    <name type="scientific">Sousa chinensis</name>
    <name type="common">Indo-pacific humpbacked dolphin</name>
    <name type="synonym">Steno chinensis</name>
    <dbReference type="NCBI Taxonomy" id="103600"/>
    <lineage>
        <taxon>Eukaryota</taxon>
        <taxon>Metazoa</taxon>
        <taxon>Chordata</taxon>
        <taxon>Craniata</taxon>
        <taxon>Vertebrata</taxon>
        <taxon>Euteleostomi</taxon>
        <taxon>Mammalia</taxon>
        <taxon>Eutheria</taxon>
        <taxon>Laurasiatheria</taxon>
        <taxon>Artiodactyla</taxon>
        <taxon>Whippomorpha</taxon>
        <taxon>Cetacea</taxon>
        <taxon>Odontoceti</taxon>
        <taxon>Delphinidae</taxon>
        <taxon>Sousa</taxon>
    </lineage>
</organism>
<keyword evidence="1" id="KW-0472">Membrane</keyword>
<keyword evidence="1" id="KW-0812">Transmembrane</keyword>
<dbReference type="EMBL" id="QWLN02001691">
    <property type="protein sequence ID" value="TEA41150.1"/>
    <property type="molecule type" value="Genomic_DNA"/>
</dbReference>
<dbReference type="Gene3D" id="1.20.210.10">
    <property type="entry name" value="Cytochrome c oxidase-like, subunit I domain"/>
    <property type="match status" value="1"/>
</dbReference>
<dbReference type="InterPro" id="IPR036927">
    <property type="entry name" value="Cyt_c_oxase-like_su1_sf"/>
</dbReference>
<keyword evidence="3" id="KW-1185">Reference proteome</keyword>
<accession>A0A484H1H3</accession>